<feature type="transmembrane region" description="Helical" evidence="1">
    <location>
        <begin position="373"/>
        <end position="391"/>
    </location>
</feature>
<dbReference type="OrthoDB" id="9807744at2"/>
<proteinExistence type="predicted"/>
<gene>
    <name evidence="3" type="ORF">D0C36_20920</name>
</gene>
<dbReference type="PANTHER" id="PTHR30590:SF2">
    <property type="entry name" value="INNER MEMBRANE PROTEIN"/>
    <property type="match status" value="1"/>
</dbReference>
<keyword evidence="1" id="KW-0472">Membrane</keyword>
<evidence type="ECO:0000256" key="1">
    <source>
        <dbReference type="SAM" id="Phobius"/>
    </source>
</evidence>
<reference evidence="3 4" key="1">
    <citation type="submission" date="2018-08" db="EMBL/GenBank/DDBJ databases">
        <title>Mucilaginibacter sp. MYSH2.</title>
        <authorList>
            <person name="Seo T."/>
        </authorList>
    </citation>
    <scope>NUCLEOTIDE SEQUENCE [LARGE SCALE GENOMIC DNA]</scope>
    <source>
        <strain evidence="3 4">MYSH2</strain>
    </source>
</reference>
<feature type="domain" description="DUF418" evidence="2">
    <location>
        <begin position="274"/>
        <end position="435"/>
    </location>
</feature>
<sequence>MSFFFDKPLPSGATDPGPVTARMVFLDALRGFALFGILVMNIMEMGQPTFFYFGMDPARPLTGANFYTWFYGSLFCEGSMRGLFSMLFGAGTLLLLDRLEVKYNTLAADIYYRRVLWLIAFGLLNSFVFLWFGDVLYFYGLLALFLYPFRKLSARQLMLPVFFLLAFGVFRESRPLLEKQETIRNGRTAEARVRRHQNLTAESRADLEKWQTLKKQNEISAFNAAVKDETFKRTASGVSGLISWTTETNIWWESTFLYNNWWDISLMFFLGMAFYRSGFLLGKARTATYVLVSFVGLSVGLGYKFFELKAMYRAQFDDVQLAEGAWPVAMNQIRRVFQVSGYVSLLILLYRLRPFRSLFNIFAPAGRAALSNYLFQSVIAALVFYALGIFGKPERYELFGIAAGIFIIQLVTSYLWLKYFFFGPFEWLWRTLTYQQLQPFKRPSRNQVGTGGSKSPQ</sequence>
<dbReference type="EMBL" id="QWDC01000004">
    <property type="protein sequence ID" value="RFZ90262.1"/>
    <property type="molecule type" value="Genomic_DNA"/>
</dbReference>
<feature type="transmembrane region" description="Helical" evidence="1">
    <location>
        <begin position="336"/>
        <end position="353"/>
    </location>
</feature>
<feature type="transmembrane region" description="Helical" evidence="1">
    <location>
        <begin position="152"/>
        <end position="170"/>
    </location>
</feature>
<keyword evidence="4" id="KW-1185">Reference proteome</keyword>
<dbReference type="InterPro" id="IPR007349">
    <property type="entry name" value="DUF418"/>
</dbReference>
<dbReference type="Pfam" id="PF04235">
    <property type="entry name" value="DUF418"/>
    <property type="match status" value="1"/>
</dbReference>
<organism evidence="3 4">
    <name type="scientific">Mucilaginibacter conchicola</name>
    <dbReference type="NCBI Taxonomy" id="2303333"/>
    <lineage>
        <taxon>Bacteria</taxon>
        <taxon>Pseudomonadati</taxon>
        <taxon>Bacteroidota</taxon>
        <taxon>Sphingobacteriia</taxon>
        <taxon>Sphingobacteriales</taxon>
        <taxon>Sphingobacteriaceae</taxon>
        <taxon>Mucilaginibacter</taxon>
    </lineage>
</organism>
<feature type="transmembrane region" description="Helical" evidence="1">
    <location>
        <begin position="398"/>
        <end position="417"/>
    </location>
</feature>
<feature type="transmembrane region" description="Helical" evidence="1">
    <location>
        <begin position="287"/>
        <end position="306"/>
    </location>
</feature>
<accession>A0A372NMT4</accession>
<feature type="transmembrane region" description="Helical" evidence="1">
    <location>
        <begin position="261"/>
        <end position="281"/>
    </location>
</feature>
<feature type="transmembrane region" description="Helical" evidence="1">
    <location>
        <begin position="32"/>
        <end position="54"/>
    </location>
</feature>
<dbReference type="AlphaFoldDB" id="A0A372NMT4"/>
<evidence type="ECO:0000313" key="4">
    <source>
        <dbReference type="Proteomes" id="UP000264217"/>
    </source>
</evidence>
<comment type="caution">
    <text evidence="3">The sequence shown here is derived from an EMBL/GenBank/DDBJ whole genome shotgun (WGS) entry which is preliminary data.</text>
</comment>
<keyword evidence="1" id="KW-1133">Transmembrane helix</keyword>
<keyword evidence="1" id="KW-0812">Transmembrane</keyword>
<dbReference type="RefSeq" id="WP_117393676.1">
    <property type="nucleotide sequence ID" value="NZ_QWDC01000004.1"/>
</dbReference>
<dbReference type="PANTHER" id="PTHR30590">
    <property type="entry name" value="INNER MEMBRANE PROTEIN"/>
    <property type="match status" value="1"/>
</dbReference>
<evidence type="ECO:0000313" key="3">
    <source>
        <dbReference type="EMBL" id="RFZ90262.1"/>
    </source>
</evidence>
<feature type="transmembrane region" description="Helical" evidence="1">
    <location>
        <begin position="116"/>
        <end position="140"/>
    </location>
</feature>
<protein>
    <submittedName>
        <fullName evidence="3">DUF418 domain-containing protein</fullName>
    </submittedName>
</protein>
<name>A0A372NMT4_9SPHI</name>
<dbReference type="Proteomes" id="UP000264217">
    <property type="component" value="Unassembled WGS sequence"/>
</dbReference>
<evidence type="ECO:0000259" key="2">
    <source>
        <dbReference type="Pfam" id="PF04235"/>
    </source>
</evidence>
<feature type="transmembrane region" description="Helical" evidence="1">
    <location>
        <begin position="66"/>
        <end position="96"/>
    </location>
</feature>
<dbReference type="InterPro" id="IPR052529">
    <property type="entry name" value="Bact_Transport_Assoc"/>
</dbReference>